<dbReference type="HAMAP" id="MF_02019">
    <property type="entry name" value="MurF"/>
    <property type="match status" value="1"/>
</dbReference>
<organism evidence="15 16">
    <name type="scientific">Enhydrobacter aerosaccus</name>
    <dbReference type="NCBI Taxonomy" id="225324"/>
    <lineage>
        <taxon>Bacteria</taxon>
        <taxon>Pseudomonadati</taxon>
        <taxon>Pseudomonadota</taxon>
        <taxon>Alphaproteobacteria</taxon>
        <taxon>Hyphomicrobiales</taxon>
        <taxon>Enhydrobacter</taxon>
    </lineage>
</organism>
<dbReference type="GO" id="GO:0047480">
    <property type="term" value="F:UDP-N-acetylmuramoyl-tripeptide-D-alanyl-D-alanine ligase activity"/>
    <property type="evidence" value="ECO:0007669"/>
    <property type="project" value="UniProtKB-UniRule"/>
</dbReference>
<dbReference type="GO" id="GO:0005524">
    <property type="term" value="F:ATP binding"/>
    <property type="evidence" value="ECO:0007669"/>
    <property type="project" value="UniProtKB-UniRule"/>
</dbReference>
<comment type="catalytic activity">
    <reaction evidence="10 11">
        <text>D-alanyl-D-alanine + UDP-N-acetyl-alpha-D-muramoyl-L-alanyl-gamma-D-glutamyl-meso-2,6-diaminopimelate + ATP = UDP-N-acetyl-alpha-D-muramoyl-L-alanyl-gamma-D-glutamyl-meso-2,6-diaminopimeloyl-D-alanyl-D-alanine + ADP + phosphate + H(+)</text>
        <dbReference type="Rhea" id="RHEA:28374"/>
        <dbReference type="ChEBI" id="CHEBI:15378"/>
        <dbReference type="ChEBI" id="CHEBI:30616"/>
        <dbReference type="ChEBI" id="CHEBI:43474"/>
        <dbReference type="ChEBI" id="CHEBI:57822"/>
        <dbReference type="ChEBI" id="CHEBI:61386"/>
        <dbReference type="ChEBI" id="CHEBI:83905"/>
        <dbReference type="ChEBI" id="CHEBI:456216"/>
        <dbReference type="EC" id="6.3.2.10"/>
    </reaction>
</comment>
<keyword evidence="9 10" id="KW-0961">Cell wall biogenesis/degradation</keyword>
<dbReference type="InterPro" id="IPR013221">
    <property type="entry name" value="Mur_ligase_cen"/>
</dbReference>
<dbReference type="GO" id="GO:0009252">
    <property type="term" value="P:peptidoglycan biosynthetic process"/>
    <property type="evidence" value="ECO:0007669"/>
    <property type="project" value="UniProtKB-UniRule"/>
</dbReference>
<keyword evidence="4 10" id="KW-0547">Nucleotide-binding</keyword>
<dbReference type="Gene3D" id="3.40.1390.10">
    <property type="entry name" value="MurE/MurF, N-terminal domain"/>
    <property type="match status" value="1"/>
</dbReference>
<feature type="binding site" evidence="10">
    <location>
        <begin position="109"/>
        <end position="115"/>
    </location>
    <ligand>
        <name>ATP</name>
        <dbReference type="ChEBI" id="CHEBI:30616"/>
    </ligand>
</feature>
<dbReference type="GO" id="GO:0005737">
    <property type="term" value="C:cytoplasm"/>
    <property type="evidence" value="ECO:0007669"/>
    <property type="project" value="UniProtKB-SubCell"/>
</dbReference>
<dbReference type="PANTHER" id="PTHR43024">
    <property type="entry name" value="UDP-N-ACETYLMURAMOYL-TRIPEPTIDE--D-ALANYL-D-ALANINE LIGASE"/>
    <property type="match status" value="1"/>
</dbReference>
<gene>
    <name evidence="10" type="primary">murF</name>
    <name evidence="15" type="ORF">SAMN02745126_00300</name>
</gene>
<dbReference type="GO" id="GO:0071555">
    <property type="term" value="P:cell wall organization"/>
    <property type="evidence" value="ECO:0007669"/>
    <property type="project" value="UniProtKB-KW"/>
</dbReference>
<dbReference type="Gene3D" id="3.40.1190.10">
    <property type="entry name" value="Mur-like, catalytic domain"/>
    <property type="match status" value="1"/>
</dbReference>
<dbReference type="Pfam" id="PF02875">
    <property type="entry name" value="Mur_ligase_C"/>
    <property type="match status" value="1"/>
</dbReference>
<dbReference type="PANTHER" id="PTHR43024:SF1">
    <property type="entry name" value="UDP-N-ACETYLMURAMOYL-TRIPEPTIDE--D-ALANYL-D-ALANINE LIGASE"/>
    <property type="match status" value="1"/>
</dbReference>
<sequence>MTALWTSDEIARALSPVAMPEAFETNGVTFDSRAVAPGDLFFALSGETTDGHAFVADALGRGAAAAIVSRDVPEARGKLVKVRDTTQALVDLGRAGRQRSNARIASVTGSVGKTSTKDALRAMLSAQAPTAASAASFNNHVGVPISLARLPRDARYGVFEIGMNHPGEIEPLARLVEAHVGVITNIEPAHIGHMGSEEAIADEKACLFAGMRQGAVAVLNRDNRHFDRLTASARRFGVARIVGFGRHEAAEARLLACRLHDSGSDVVALIHGQKIEYRLGAAGEHWVLNSLAALAVVEALGGDVARGAASLAEVKPSPGRGARRHLVFGSGSIELIDESYNANPASVRAMLAVFARTQPASQGRRLLVLGDMRELGQGADDYHGGLADAVAASGADQVFLCGPHMKALWQRLAQAQRGAYQPDSVALAPLVASGLRAGDVVAVKGSLGSKMKTVVDAILAASGGDVGR</sequence>
<dbReference type="InterPro" id="IPR004101">
    <property type="entry name" value="Mur_ligase_C"/>
</dbReference>
<dbReference type="GO" id="GO:0008360">
    <property type="term" value="P:regulation of cell shape"/>
    <property type="evidence" value="ECO:0007669"/>
    <property type="project" value="UniProtKB-KW"/>
</dbReference>
<evidence type="ECO:0000259" key="12">
    <source>
        <dbReference type="Pfam" id="PF01225"/>
    </source>
</evidence>
<evidence type="ECO:0000256" key="1">
    <source>
        <dbReference type="ARBA" id="ARBA00022490"/>
    </source>
</evidence>
<keyword evidence="6 10" id="KW-0133">Cell shape</keyword>
<dbReference type="NCBIfam" id="TIGR01143">
    <property type="entry name" value="murF"/>
    <property type="match status" value="1"/>
</dbReference>
<dbReference type="Pfam" id="PF08245">
    <property type="entry name" value="Mur_ligase_M"/>
    <property type="match status" value="1"/>
</dbReference>
<dbReference type="Proteomes" id="UP000190092">
    <property type="component" value="Unassembled WGS sequence"/>
</dbReference>
<evidence type="ECO:0000313" key="15">
    <source>
        <dbReference type="EMBL" id="SJZ32055.1"/>
    </source>
</evidence>
<comment type="pathway">
    <text evidence="10 11">Cell wall biogenesis; peptidoglycan biosynthesis.</text>
</comment>
<feature type="domain" description="Mur ligase N-terminal catalytic" evidence="12">
    <location>
        <begin position="26"/>
        <end position="93"/>
    </location>
</feature>
<dbReference type="SUPFAM" id="SSF53244">
    <property type="entry name" value="MurD-like peptide ligases, peptide-binding domain"/>
    <property type="match status" value="1"/>
</dbReference>
<dbReference type="InterPro" id="IPR035911">
    <property type="entry name" value="MurE/MurF_N"/>
</dbReference>
<keyword evidence="5 10" id="KW-0067">ATP-binding</keyword>
<evidence type="ECO:0000256" key="10">
    <source>
        <dbReference type="HAMAP-Rule" id="MF_02019"/>
    </source>
</evidence>
<keyword evidence="1 10" id="KW-0963">Cytoplasm</keyword>
<dbReference type="EC" id="6.3.2.10" evidence="10 11"/>
<name>A0A1T4JPR6_9HYPH</name>
<dbReference type="InterPro" id="IPR051046">
    <property type="entry name" value="MurCDEF_CellWall_CoF430Synth"/>
</dbReference>
<feature type="domain" description="Mur ligase central" evidence="14">
    <location>
        <begin position="107"/>
        <end position="297"/>
    </location>
</feature>
<dbReference type="Pfam" id="PF01225">
    <property type="entry name" value="Mur_ligase"/>
    <property type="match status" value="1"/>
</dbReference>
<evidence type="ECO:0000256" key="5">
    <source>
        <dbReference type="ARBA" id="ARBA00022840"/>
    </source>
</evidence>
<dbReference type="SUPFAM" id="SSF53623">
    <property type="entry name" value="MurD-like peptide ligases, catalytic domain"/>
    <property type="match status" value="1"/>
</dbReference>
<dbReference type="InterPro" id="IPR000713">
    <property type="entry name" value="Mur_ligase_N"/>
</dbReference>
<dbReference type="GO" id="GO:0051301">
    <property type="term" value="P:cell division"/>
    <property type="evidence" value="ECO:0007669"/>
    <property type="project" value="UniProtKB-KW"/>
</dbReference>
<dbReference type="UniPathway" id="UPA00219"/>
<dbReference type="RefSeq" id="WP_231714690.1">
    <property type="nucleotide sequence ID" value="NZ_FUWJ01000001.1"/>
</dbReference>
<evidence type="ECO:0000256" key="2">
    <source>
        <dbReference type="ARBA" id="ARBA00022598"/>
    </source>
</evidence>
<evidence type="ECO:0000259" key="14">
    <source>
        <dbReference type="Pfam" id="PF08245"/>
    </source>
</evidence>
<keyword evidence="2 10" id="KW-0436">Ligase</keyword>
<dbReference type="STRING" id="225324.SAMN02745126_00300"/>
<dbReference type="GO" id="GO:0008766">
    <property type="term" value="F:UDP-N-acetylmuramoylalanyl-D-glutamyl-2,6-diaminopimelate-D-alanyl-D-alanine ligase activity"/>
    <property type="evidence" value="ECO:0007669"/>
    <property type="project" value="RHEA"/>
</dbReference>
<reference evidence="16" key="1">
    <citation type="submission" date="2017-02" db="EMBL/GenBank/DDBJ databases">
        <authorList>
            <person name="Varghese N."/>
            <person name="Submissions S."/>
        </authorList>
    </citation>
    <scope>NUCLEOTIDE SEQUENCE [LARGE SCALE GENOMIC DNA]</scope>
    <source>
        <strain evidence="16">ATCC 27094</strain>
    </source>
</reference>
<evidence type="ECO:0000256" key="6">
    <source>
        <dbReference type="ARBA" id="ARBA00022960"/>
    </source>
</evidence>
<dbReference type="AlphaFoldDB" id="A0A1T4JPR6"/>
<dbReference type="InterPro" id="IPR036565">
    <property type="entry name" value="Mur-like_cat_sf"/>
</dbReference>
<keyword evidence="16" id="KW-1185">Reference proteome</keyword>
<evidence type="ECO:0000256" key="3">
    <source>
        <dbReference type="ARBA" id="ARBA00022618"/>
    </source>
</evidence>
<comment type="subcellular location">
    <subcellularLocation>
        <location evidence="10 11">Cytoplasm</location>
    </subcellularLocation>
</comment>
<keyword evidence="7 10" id="KW-0573">Peptidoglycan synthesis</keyword>
<evidence type="ECO:0000256" key="8">
    <source>
        <dbReference type="ARBA" id="ARBA00023306"/>
    </source>
</evidence>
<dbReference type="SUPFAM" id="SSF63418">
    <property type="entry name" value="MurE/MurF N-terminal domain"/>
    <property type="match status" value="1"/>
</dbReference>
<comment type="function">
    <text evidence="10 11">Involved in cell wall formation. Catalyzes the final step in the synthesis of UDP-N-acetylmuramoyl-pentapeptide, the precursor of murein.</text>
</comment>
<comment type="similarity">
    <text evidence="10">Belongs to the MurCDEF family. MurF subfamily.</text>
</comment>
<dbReference type="InterPro" id="IPR036615">
    <property type="entry name" value="Mur_ligase_C_dom_sf"/>
</dbReference>
<protein>
    <recommendedName>
        <fullName evidence="10 11">UDP-N-acetylmuramoyl-tripeptide--D-alanyl-D-alanine ligase</fullName>
        <ecNumber evidence="10 11">6.3.2.10</ecNumber>
    </recommendedName>
    <alternativeName>
        <fullName evidence="10">D-alanyl-D-alanine-adding enzyme</fullName>
    </alternativeName>
</protein>
<accession>A0A1T4JPR6</accession>
<evidence type="ECO:0000256" key="4">
    <source>
        <dbReference type="ARBA" id="ARBA00022741"/>
    </source>
</evidence>
<dbReference type="NCBIfam" id="NF010693">
    <property type="entry name" value="PRK14093.1"/>
    <property type="match status" value="1"/>
</dbReference>
<dbReference type="EMBL" id="FUWJ01000001">
    <property type="protein sequence ID" value="SJZ32055.1"/>
    <property type="molecule type" value="Genomic_DNA"/>
</dbReference>
<dbReference type="Gene3D" id="3.90.190.20">
    <property type="entry name" value="Mur ligase, C-terminal domain"/>
    <property type="match status" value="1"/>
</dbReference>
<evidence type="ECO:0000256" key="9">
    <source>
        <dbReference type="ARBA" id="ARBA00023316"/>
    </source>
</evidence>
<evidence type="ECO:0000259" key="13">
    <source>
        <dbReference type="Pfam" id="PF02875"/>
    </source>
</evidence>
<feature type="domain" description="Mur ligase C-terminal" evidence="13">
    <location>
        <begin position="330"/>
        <end position="446"/>
    </location>
</feature>
<proteinExistence type="inferred from homology"/>
<evidence type="ECO:0000256" key="11">
    <source>
        <dbReference type="RuleBase" id="RU004136"/>
    </source>
</evidence>
<keyword evidence="3 10" id="KW-0132">Cell division</keyword>
<evidence type="ECO:0000313" key="16">
    <source>
        <dbReference type="Proteomes" id="UP000190092"/>
    </source>
</evidence>
<keyword evidence="8 10" id="KW-0131">Cell cycle</keyword>
<dbReference type="InterPro" id="IPR005863">
    <property type="entry name" value="UDP-N-AcMur_synth"/>
</dbReference>
<evidence type="ECO:0000256" key="7">
    <source>
        <dbReference type="ARBA" id="ARBA00022984"/>
    </source>
</evidence>